<accession>A0A183AE92</accession>
<feature type="compositionally biased region" description="Polar residues" evidence="1">
    <location>
        <begin position="49"/>
        <end position="62"/>
    </location>
</feature>
<name>A0A183AE92_9TREM</name>
<feature type="compositionally biased region" description="Low complexity" evidence="1">
    <location>
        <begin position="101"/>
        <end position="120"/>
    </location>
</feature>
<sequence>MFVPDEPAFSLDGSRHLPVTSSSYLPSSSVTESHTTGSGRHVRPLLKKAQTTALNRLLQQRATRPPGPVTEATNSEPATSSGPTNVSHGRARKSTTRGNLSSMPRGGSTSRRGTSDSNRTANVSNRKRNRPASSRRGSATRLTDDSESSRGSCFSSEMSCVSASDEASHEDPESESEVDIDEDDDDDSVDSMSSDDRWSPSRHSRVNLVVDVRRGRVRRKHIHSIVQLFTDSRIRYVAAYNAVYLSPAARVLAVCSLSRHMRLRSEELQSYDQPVN</sequence>
<organism evidence="4">
    <name type="scientific">Echinostoma caproni</name>
    <dbReference type="NCBI Taxonomy" id="27848"/>
    <lineage>
        <taxon>Eukaryota</taxon>
        <taxon>Metazoa</taxon>
        <taxon>Spiralia</taxon>
        <taxon>Lophotrochozoa</taxon>
        <taxon>Platyhelminthes</taxon>
        <taxon>Trematoda</taxon>
        <taxon>Digenea</taxon>
        <taxon>Plagiorchiida</taxon>
        <taxon>Echinostomata</taxon>
        <taxon>Echinostomatoidea</taxon>
        <taxon>Echinostomatidae</taxon>
        <taxon>Echinostoma</taxon>
    </lineage>
</organism>
<feature type="compositionally biased region" description="Low complexity" evidence="1">
    <location>
        <begin position="17"/>
        <end position="33"/>
    </location>
</feature>
<evidence type="ECO:0000313" key="3">
    <source>
        <dbReference type="Proteomes" id="UP000272942"/>
    </source>
</evidence>
<keyword evidence="3" id="KW-1185">Reference proteome</keyword>
<dbReference type="EMBL" id="UZAN01042119">
    <property type="protein sequence ID" value="VDP75068.1"/>
    <property type="molecule type" value="Genomic_DNA"/>
</dbReference>
<feature type="compositionally biased region" description="Polar residues" evidence="1">
    <location>
        <begin position="131"/>
        <end position="141"/>
    </location>
</feature>
<dbReference type="WBParaSite" id="ECPE_0000528901-mRNA-1">
    <property type="protein sequence ID" value="ECPE_0000528901-mRNA-1"/>
    <property type="gene ID" value="ECPE_0000528901"/>
</dbReference>
<dbReference type="AlphaFoldDB" id="A0A183AE92"/>
<proteinExistence type="predicted"/>
<gene>
    <name evidence="2" type="ORF">ECPE_LOCUS5277</name>
</gene>
<evidence type="ECO:0000256" key="1">
    <source>
        <dbReference type="SAM" id="MobiDB-lite"/>
    </source>
</evidence>
<protein>
    <submittedName>
        <fullName evidence="4">SOCS box domain-containing protein</fullName>
    </submittedName>
</protein>
<reference evidence="4" key="1">
    <citation type="submission" date="2016-06" db="UniProtKB">
        <authorList>
            <consortium name="WormBaseParasite"/>
        </authorList>
    </citation>
    <scope>IDENTIFICATION</scope>
</reference>
<evidence type="ECO:0000313" key="2">
    <source>
        <dbReference type="EMBL" id="VDP75068.1"/>
    </source>
</evidence>
<feature type="compositionally biased region" description="Polar residues" evidence="1">
    <location>
        <begin position="71"/>
        <end position="87"/>
    </location>
</feature>
<evidence type="ECO:0000313" key="4">
    <source>
        <dbReference type="WBParaSite" id="ECPE_0000528901-mRNA-1"/>
    </source>
</evidence>
<reference evidence="2 3" key="2">
    <citation type="submission" date="2018-11" db="EMBL/GenBank/DDBJ databases">
        <authorList>
            <consortium name="Pathogen Informatics"/>
        </authorList>
    </citation>
    <scope>NUCLEOTIDE SEQUENCE [LARGE SCALE GENOMIC DNA]</scope>
    <source>
        <strain evidence="2 3">Egypt</strain>
    </source>
</reference>
<feature type="compositionally biased region" description="Low complexity" evidence="1">
    <location>
        <begin position="149"/>
        <end position="160"/>
    </location>
</feature>
<feature type="region of interest" description="Disordered" evidence="1">
    <location>
        <begin position="1"/>
        <end position="202"/>
    </location>
</feature>
<feature type="compositionally biased region" description="Acidic residues" evidence="1">
    <location>
        <begin position="172"/>
        <end position="189"/>
    </location>
</feature>
<dbReference type="Proteomes" id="UP000272942">
    <property type="component" value="Unassembled WGS sequence"/>
</dbReference>